<keyword evidence="3" id="KW-0479">Metal-binding</keyword>
<proteinExistence type="inferred from homology"/>
<dbReference type="Proteomes" id="UP000750197">
    <property type="component" value="Unassembled WGS sequence"/>
</dbReference>
<comment type="cofactor">
    <cofactor evidence="1">
        <name>Zn(2+)</name>
        <dbReference type="ChEBI" id="CHEBI:29105"/>
    </cofactor>
</comment>
<dbReference type="EMBL" id="JAGVSJ010000017">
    <property type="protein sequence ID" value="MBX8632199.1"/>
    <property type="molecule type" value="Genomic_DNA"/>
</dbReference>
<dbReference type="SUPFAM" id="SSF56281">
    <property type="entry name" value="Metallo-hydrolase/oxidoreductase"/>
    <property type="match status" value="1"/>
</dbReference>
<evidence type="ECO:0000313" key="7">
    <source>
        <dbReference type="EMBL" id="MBX8632199.1"/>
    </source>
</evidence>
<name>A0A8J7YKK7_9ARCH</name>
<evidence type="ECO:0000256" key="1">
    <source>
        <dbReference type="ARBA" id="ARBA00001947"/>
    </source>
</evidence>
<evidence type="ECO:0000256" key="2">
    <source>
        <dbReference type="ARBA" id="ARBA00007749"/>
    </source>
</evidence>
<evidence type="ECO:0000256" key="5">
    <source>
        <dbReference type="ARBA" id="ARBA00022833"/>
    </source>
</evidence>
<comment type="similarity">
    <text evidence="2">Belongs to the metallo-beta-lactamase superfamily.</text>
</comment>
<dbReference type="InterPro" id="IPR051013">
    <property type="entry name" value="MBL_superfamily_lactonases"/>
</dbReference>
<feature type="domain" description="Metallo-beta-lactamase" evidence="6">
    <location>
        <begin position="36"/>
        <end position="226"/>
    </location>
</feature>
<dbReference type="GO" id="GO:0016787">
    <property type="term" value="F:hydrolase activity"/>
    <property type="evidence" value="ECO:0007669"/>
    <property type="project" value="UniProtKB-KW"/>
</dbReference>
<dbReference type="PANTHER" id="PTHR42978:SF2">
    <property type="entry name" value="102 KBASES UNSTABLE REGION: FROM 1 TO 119443"/>
    <property type="match status" value="1"/>
</dbReference>
<evidence type="ECO:0000256" key="4">
    <source>
        <dbReference type="ARBA" id="ARBA00022801"/>
    </source>
</evidence>
<keyword evidence="4" id="KW-0378">Hydrolase</keyword>
<dbReference type="Gene3D" id="3.60.15.10">
    <property type="entry name" value="Ribonuclease Z/Hydroxyacylglutathione hydrolase-like"/>
    <property type="match status" value="1"/>
</dbReference>
<reference evidence="7" key="1">
    <citation type="submission" date="2021-04" db="EMBL/GenBank/DDBJ databases">
        <title>Genomic insights into ecological role and evolution of a novel Thermoplasmata order Candidatus Sysuiplasmatales.</title>
        <authorList>
            <person name="Yuan Y."/>
        </authorList>
    </citation>
    <scope>NUCLEOTIDE SEQUENCE</scope>
    <source>
        <strain evidence="8">TUT19-bin139</strain>
        <strain evidence="7">YP2-bin.285</strain>
    </source>
</reference>
<keyword evidence="5" id="KW-0862">Zinc</keyword>
<evidence type="ECO:0000256" key="3">
    <source>
        <dbReference type="ARBA" id="ARBA00022723"/>
    </source>
</evidence>
<accession>A0A8J7YKK7</accession>
<dbReference type="AlphaFoldDB" id="A0A8J7YKK7"/>
<dbReference type="Proteomes" id="UP000716004">
    <property type="component" value="Unassembled WGS sequence"/>
</dbReference>
<dbReference type="EMBL" id="JAHEAC010000038">
    <property type="protein sequence ID" value="MBX8644108.1"/>
    <property type="molecule type" value="Genomic_DNA"/>
</dbReference>
<dbReference type="Pfam" id="PF00753">
    <property type="entry name" value="Lactamase_B"/>
    <property type="match status" value="1"/>
</dbReference>
<organism evidence="7 9">
    <name type="scientific">Candidatus Sysuiplasma superficiale</name>
    <dbReference type="NCBI Taxonomy" id="2823368"/>
    <lineage>
        <taxon>Archaea</taxon>
        <taxon>Methanobacteriati</taxon>
        <taxon>Thermoplasmatota</taxon>
        <taxon>Thermoplasmata</taxon>
        <taxon>Candidatus Sysuiplasmatales</taxon>
        <taxon>Candidatus Sysuiplasmataceae</taxon>
        <taxon>Candidatus Sysuiplasma</taxon>
    </lineage>
</organism>
<evidence type="ECO:0000259" key="6">
    <source>
        <dbReference type="SMART" id="SM00849"/>
    </source>
</evidence>
<dbReference type="SMART" id="SM00849">
    <property type="entry name" value="Lactamase_B"/>
    <property type="match status" value="1"/>
</dbReference>
<gene>
    <name evidence="7" type="ORF">J9259_06755</name>
    <name evidence="8" type="ORF">KIY12_05215</name>
</gene>
<dbReference type="PANTHER" id="PTHR42978">
    <property type="entry name" value="QUORUM-QUENCHING LACTONASE YTNP-RELATED-RELATED"/>
    <property type="match status" value="1"/>
</dbReference>
<protein>
    <submittedName>
        <fullName evidence="7">N-acyl homoserine lactonase family protein</fullName>
    </submittedName>
</protein>
<dbReference type="InterPro" id="IPR036866">
    <property type="entry name" value="RibonucZ/Hydroxyglut_hydro"/>
</dbReference>
<evidence type="ECO:0000313" key="8">
    <source>
        <dbReference type="EMBL" id="MBX8644108.1"/>
    </source>
</evidence>
<dbReference type="CDD" id="cd07729">
    <property type="entry name" value="AHL_lactonase_MBL-fold"/>
    <property type="match status" value="1"/>
</dbReference>
<sequence>MAIKEIHLLHDGYLELDMGMLVYMKTAYYGIKYMGALKPLLIVTDSENVLVDTGIAPLPEGLSRFVRYHKDRSIKEELADHGLTPDDIDIVINTHLHMDHCGNNRLFRRARFFAQKKEVEYSNRPDRWMRGGYVNSFIEGTDFEEVDGDHTILPGISVIETPGHTPGHQSVVVDAGERRIVYMGDACPLMENLEKRDVTGILYDPKSELNSIDRLRSIEGFHIASHDLQQMKFDLVL</sequence>
<evidence type="ECO:0000313" key="9">
    <source>
        <dbReference type="Proteomes" id="UP000716004"/>
    </source>
</evidence>
<dbReference type="GO" id="GO:0046872">
    <property type="term" value="F:metal ion binding"/>
    <property type="evidence" value="ECO:0007669"/>
    <property type="project" value="UniProtKB-KW"/>
</dbReference>
<dbReference type="InterPro" id="IPR001279">
    <property type="entry name" value="Metallo-B-lactamas"/>
</dbReference>
<comment type="caution">
    <text evidence="7">The sequence shown here is derived from an EMBL/GenBank/DDBJ whole genome shotgun (WGS) entry which is preliminary data.</text>
</comment>